<keyword evidence="2" id="KW-1185">Reference proteome</keyword>
<name>A0A9D4GYX0_DREPO</name>
<evidence type="ECO:0000313" key="1">
    <source>
        <dbReference type="EMBL" id="KAH3822362.1"/>
    </source>
</evidence>
<reference evidence="1" key="2">
    <citation type="submission" date="2020-11" db="EMBL/GenBank/DDBJ databases">
        <authorList>
            <person name="McCartney M.A."/>
            <person name="Auch B."/>
            <person name="Kono T."/>
            <person name="Mallez S."/>
            <person name="Becker A."/>
            <person name="Gohl D.M."/>
            <person name="Silverstein K.A.T."/>
            <person name="Koren S."/>
            <person name="Bechman K.B."/>
            <person name="Herman A."/>
            <person name="Abrahante J.E."/>
            <person name="Garbe J."/>
        </authorList>
    </citation>
    <scope>NUCLEOTIDE SEQUENCE</scope>
    <source>
        <strain evidence="1">Duluth1</strain>
        <tissue evidence="1">Whole animal</tissue>
    </source>
</reference>
<evidence type="ECO:0000313" key="2">
    <source>
        <dbReference type="Proteomes" id="UP000828390"/>
    </source>
</evidence>
<gene>
    <name evidence="1" type="ORF">DPMN_124140</name>
</gene>
<proteinExistence type="predicted"/>
<dbReference type="AlphaFoldDB" id="A0A9D4GYX0"/>
<organism evidence="1 2">
    <name type="scientific">Dreissena polymorpha</name>
    <name type="common">Zebra mussel</name>
    <name type="synonym">Mytilus polymorpha</name>
    <dbReference type="NCBI Taxonomy" id="45954"/>
    <lineage>
        <taxon>Eukaryota</taxon>
        <taxon>Metazoa</taxon>
        <taxon>Spiralia</taxon>
        <taxon>Lophotrochozoa</taxon>
        <taxon>Mollusca</taxon>
        <taxon>Bivalvia</taxon>
        <taxon>Autobranchia</taxon>
        <taxon>Heteroconchia</taxon>
        <taxon>Euheterodonta</taxon>
        <taxon>Imparidentia</taxon>
        <taxon>Neoheterodontei</taxon>
        <taxon>Myida</taxon>
        <taxon>Dreissenoidea</taxon>
        <taxon>Dreissenidae</taxon>
        <taxon>Dreissena</taxon>
    </lineage>
</organism>
<reference evidence="1" key="1">
    <citation type="journal article" date="2019" name="bioRxiv">
        <title>The Genome of the Zebra Mussel, Dreissena polymorpha: A Resource for Invasive Species Research.</title>
        <authorList>
            <person name="McCartney M.A."/>
            <person name="Auch B."/>
            <person name="Kono T."/>
            <person name="Mallez S."/>
            <person name="Zhang Y."/>
            <person name="Obille A."/>
            <person name="Becker A."/>
            <person name="Abrahante J.E."/>
            <person name="Garbe J."/>
            <person name="Badalamenti J.P."/>
            <person name="Herman A."/>
            <person name="Mangelson H."/>
            <person name="Liachko I."/>
            <person name="Sullivan S."/>
            <person name="Sone E.D."/>
            <person name="Koren S."/>
            <person name="Silverstein K.A.T."/>
            <person name="Beckman K.B."/>
            <person name="Gohl D.M."/>
        </authorList>
    </citation>
    <scope>NUCLEOTIDE SEQUENCE</scope>
    <source>
        <strain evidence="1">Duluth1</strain>
        <tissue evidence="1">Whole animal</tissue>
    </source>
</reference>
<comment type="caution">
    <text evidence="1">The sequence shown here is derived from an EMBL/GenBank/DDBJ whole genome shotgun (WGS) entry which is preliminary data.</text>
</comment>
<dbReference type="Proteomes" id="UP000828390">
    <property type="component" value="Unassembled WGS sequence"/>
</dbReference>
<dbReference type="EMBL" id="JAIWYP010000005">
    <property type="protein sequence ID" value="KAH3822362.1"/>
    <property type="molecule type" value="Genomic_DNA"/>
</dbReference>
<sequence length="64" mass="7475">MVALNRRKRNIQSFIDVVFIFKTDITGDGFPTDRETQAHANIDRDRTQDIPRKVKAMDGVLWQQ</sequence>
<protein>
    <submittedName>
        <fullName evidence="1">Uncharacterized protein</fullName>
    </submittedName>
</protein>
<accession>A0A9D4GYX0</accession>